<dbReference type="PANTHER" id="PTHR47637:SF1">
    <property type="entry name" value="CHAPERONE SURA"/>
    <property type="match status" value="1"/>
</dbReference>
<accession>A0A3D9L612</accession>
<dbReference type="InterPro" id="IPR027304">
    <property type="entry name" value="Trigger_fact/SurA_dom_sf"/>
</dbReference>
<gene>
    <name evidence="5" type="ORF">C7460_103137</name>
</gene>
<dbReference type="InterPro" id="IPR046357">
    <property type="entry name" value="PPIase_dom_sf"/>
</dbReference>
<evidence type="ECO:0000256" key="2">
    <source>
        <dbReference type="PROSITE-ProRule" id="PRU00278"/>
    </source>
</evidence>
<keyword evidence="1 3" id="KW-0732">Signal</keyword>
<dbReference type="InterPro" id="IPR000297">
    <property type="entry name" value="PPIase_PpiC"/>
</dbReference>
<evidence type="ECO:0000259" key="4">
    <source>
        <dbReference type="PROSITE" id="PS50198"/>
    </source>
</evidence>
<name>A0A3D9L612_MARFU</name>
<protein>
    <submittedName>
        <fullName evidence="5">Periplasmic chaperone for outer membrane proteins SurA</fullName>
    </submittedName>
</protein>
<reference evidence="5 6" key="1">
    <citation type="submission" date="2018-07" db="EMBL/GenBank/DDBJ databases">
        <title>Genomic Encyclopedia of Type Strains, Phase IV (KMG-IV): sequencing the most valuable type-strain genomes for metagenomic binning, comparative biology and taxonomic classification.</title>
        <authorList>
            <person name="Goeker M."/>
        </authorList>
    </citation>
    <scope>NUCLEOTIDE SEQUENCE [LARGE SCALE GENOMIC DNA]</scope>
    <source>
        <strain evidence="5 6">DSM 4134</strain>
    </source>
</reference>
<dbReference type="SUPFAM" id="SSF54534">
    <property type="entry name" value="FKBP-like"/>
    <property type="match status" value="2"/>
</dbReference>
<evidence type="ECO:0000313" key="5">
    <source>
        <dbReference type="EMBL" id="REE01620.1"/>
    </source>
</evidence>
<dbReference type="OrthoDB" id="14196at2"/>
<comment type="caution">
    <text evidence="5">The sequence shown here is derived from an EMBL/GenBank/DDBJ whole genome shotgun (WGS) entry which is preliminary data.</text>
</comment>
<dbReference type="EMBL" id="QREG01000003">
    <property type="protein sequence ID" value="REE01620.1"/>
    <property type="molecule type" value="Genomic_DNA"/>
</dbReference>
<evidence type="ECO:0000256" key="3">
    <source>
        <dbReference type="SAM" id="SignalP"/>
    </source>
</evidence>
<feature type="domain" description="PpiC" evidence="4">
    <location>
        <begin position="172"/>
        <end position="272"/>
    </location>
</feature>
<evidence type="ECO:0000313" key="6">
    <source>
        <dbReference type="Proteomes" id="UP000256779"/>
    </source>
</evidence>
<sequence length="443" mass="50630">MGFLRFLITSGIVLSAFFATAQSSVVVDKIIAKVDNYIVLKSDLERAYLDYLSRGEFRGSNARCTILEQLVVNKMLVAKAEIDSVMVDDMEVQSNLNRRMEYMISQIGSEEEIEKYYNKSLDQIKEDLFDDIKEQMVIQRMQGEITSGIKVSPAEVRRFFNRIPQDSLPFFSTEVRVAQIVKKPTPGVTQKEKVQKLMYEIRGRILKGESFADLARQYSEDPGSAARGGELPFYKRGDLAPEFEATAMTLKEGELSMPVETQFGYHLIELQQKRGNTFKSRHILISPKPSAEDVQGAREYLDSLRTVIQEDSLTFEAAAKEYSDDQATSSSGGFFVDDSESTRVSVETLDPTIFFTLDTMEVGTITRPLEFKQPDGSQAFRILYYKERVPPHQANLKQDYQKIAKATLQDKQNKIMSEWFEDARDKVYIEIDPEYNYCDLLED</sequence>
<dbReference type="AlphaFoldDB" id="A0A3D9L612"/>
<dbReference type="Pfam" id="PF00639">
    <property type="entry name" value="Rotamase"/>
    <property type="match status" value="2"/>
</dbReference>
<evidence type="ECO:0000256" key="1">
    <source>
        <dbReference type="ARBA" id="ARBA00022729"/>
    </source>
</evidence>
<dbReference type="PROSITE" id="PS50198">
    <property type="entry name" value="PPIC_PPIASE_2"/>
    <property type="match status" value="2"/>
</dbReference>
<keyword evidence="6" id="KW-1185">Reference proteome</keyword>
<organism evidence="5 6">
    <name type="scientific">Marinoscillum furvescens DSM 4134</name>
    <dbReference type="NCBI Taxonomy" id="1122208"/>
    <lineage>
        <taxon>Bacteria</taxon>
        <taxon>Pseudomonadati</taxon>
        <taxon>Bacteroidota</taxon>
        <taxon>Cytophagia</taxon>
        <taxon>Cytophagales</taxon>
        <taxon>Reichenbachiellaceae</taxon>
        <taxon>Marinoscillum</taxon>
    </lineage>
</organism>
<dbReference type="Gene3D" id="1.10.4030.10">
    <property type="entry name" value="Porin chaperone SurA, peptide-binding domain"/>
    <property type="match status" value="1"/>
</dbReference>
<dbReference type="PANTHER" id="PTHR47637">
    <property type="entry name" value="CHAPERONE SURA"/>
    <property type="match status" value="1"/>
</dbReference>
<dbReference type="Proteomes" id="UP000256779">
    <property type="component" value="Unassembled WGS sequence"/>
</dbReference>
<feature type="chain" id="PRO_5017643457" evidence="3">
    <location>
        <begin position="22"/>
        <end position="443"/>
    </location>
</feature>
<dbReference type="GO" id="GO:0003755">
    <property type="term" value="F:peptidyl-prolyl cis-trans isomerase activity"/>
    <property type="evidence" value="ECO:0007669"/>
    <property type="project" value="UniProtKB-KW"/>
</dbReference>
<keyword evidence="2" id="KW-0697">Rotamase</keyword>
<proteinExistence type="predicted"/>
<feature type="domain" description="PpiC" evidence="4">
    <location>
        <begin position="275"/>
        <end position="370"/>
    </location>
</feature>
<dbReference type="InterPro" id="IPR050280">
    <property type="entry name" value="OMP_Chaperone_SurA"/>
</dbReference>
<keyword evidence="2" id="KW-0413">Isomerase</keyword>
<feature type="signal peptide" evidence="3">
    <location>
        <begin position="1"/>
        <end position="21"/>
    </location>
</feature>
<dbReference type="Gene3D" id="3.10.50.40">
    <property type="match status" value="2"/>
</dbReference>
<dbReference type="SUPFAM" id="SSF109998">
    <property type="entry name" value="Triger factor/SurA peptide-binding domain-like"/>
    <property type="match status" value="1"/>
</dbReference>